<dbReference type="AlphaFoldDB" id="A0AAU8NIS7"/>
<evidence type="ECO:0000313" key="2">
    <source>
        <dbReference type="EMBL" id="XCP96866.1"/>
    </source>
</evidence>
<gene>
    <name evidence="2" type="ORF">ABXS70_09245</name>
</gene>
<name>A0AAU8NIS7_9BACL</name>
<organism evidence="2">
    <name type="scientific">Paenibacillus sp. AN1007</name>
    <dbReference type="NCBI Taxonomy" id="3151385"/>
    <lineage>
        <taxon>Bacteria</taxon>
        <taxon>Bacillati</taxon>
        <taxon>Bacillota</taxon>
        <taxon>Bacilli</taxon>
        <taxon>Bacillales</taxon>
        <taxon>Paenibacillaceae</taxon>
        <taxon>Paenibacillus</taxon>
    </lineage>
</organism>
<dbReference type="EMBL" id="CP159992">
    <property type="protein sequence ID" value="XCP96866.1"/>
    <property type="molecule type" value="Genomic_DNA"/>
</dbReference>
<sequence>MNQKLARLLGANLTKGANKSSKKRKSIVGTMKMPEELKKK</sequence>
<feature type="region of interest" description="Disordered" evidence="1">
    <location>
        <begin position="15"/>
        <end position="40"/>
    </location>
</feature>
<proteinExistence type="predicted"/>
<protein>
    <submittedName>
        <fullName evidence="2">Uncharacterized protein</fullName>
    </submittedName>
</protein>
<evidence type="ECO:0000256" key="1">
    <source>
        <dbReference type="SAM" id="MobiDB-lite"/>
    </source>
</evidence>
<dbReference type="RefSeq" id="WP_366295422.1">
    <property type="nucleotide sequence ID" value="NZ_CP159992.1"/>
</dbReference>
<accession>A0AAU8NIS7</accession>
<reference evidence="2" key="1">
    <citation type="submission" date="2024-05" db="EMBL/GenBank/DDBJ databases">
        <title>Draft genome assemblies of 36 bacteria isolated from hibernating arctic ground squirrels.</title>
        <authorList>
            <person name="McKee H."/>
            <person name="Mullen L."/>
            <person name="Drown D.M."/>
            <person name="Duddleston K.N."/>
        </authorList>
    </citation>
    <scope>NUCLEOTIDE SEQUENCE</scope>
    <source>
        <strain evidence="2">AN1007</strain>
    </source>
</reference>